<dbReference type="Proteomes" id="UP000197468">
    <property type="component" value="Unassembled WGS sequence"/>
</dbReference>
<feature type="compositionally biased region" description="Low complexity" evidence="1">
    <location>
        <begin position="333"/>
        <end position="344"/>
    </location>
</feature>
<protein>
    <submittedName>
        <fullName evidence="2">Uncharacterized protein</fullName>
    </submittedName>
</protein>
<evidence type="ECO:0000256" key="1">
    <source>
        <dbReference type="SAM" id="MobiDB-lite"/>
    </source>
</evidence>
<feature type="region of interest" description="Disordered" evidence="1">
    <location>
        <begin position="333"/>
        <end position="357"/>
    </location>
</feature>
<evidence type="ECO:0000313" key="3">
    <source>
        <dbReference type="Proteomes" id="UP000197468"/>
    </source>
</evidence>
<feature type="region of interest" description="Disordered" evidence="1">
    <location>
        <begin position="418"/>
        <end position="446"/>
    </location>
</feature>
<sequence length="456" mass="46840">MTAEVIMSSRALASADAYPHLRQCLAPEFAELDAASLEAYMDERFGEGAAEQYDEYLEGFFDDVGRAFRKVAPVVANVAGGVARGAMSGSSLGLPGIIGGAVVGGAGTALSSYAKGPLRDVGNVLNTGTQIASQFSPMGRLGNQVGTMVSGLGQGRITPQRLLLQGSQVLGAVGGGNPAMAGVGRLLGAAGGMAGAGGGGGAGGMAGAAGLLSGMLGRPEVQQALMAMNLGPAGRRTVPVGAARTPVPTTAIAGLLQNLTAQAIDEAAAFDEGAESALGYMADANGEFVGDPGEELDRSARVMDLLNNAHFERLASAALADWPAIAQAASQAVGQARAQMQQRQPPRPRRPDWQPPAAEDNVYEFFDEYAGVDEGAEAAGYDEQAEDAGYGAAYGAEYDGEFDGEFDAEQDGAYEAAYDESDGAYDGEAWDESAESAEAAGEDFQEWDEEIQYVYA</sequence>
<evidence type="ECO:0000313" key="2">
    <source>
        <dbReference type="EMBL" id="OWQ90889.1"/>
    </source>
</evidence>
<reference evidence="2 3" key="1">
    <citation type="journal article" date="2008" name="Int. J. Syst. Evol. Microbiol.">
        <title>Description of Roseateles aquatilis sp. nov. and Roseateles terrae sp. nov., in the class Betaproteobacteria, and emended description of the genus Roseateles.</title>
        <authorList>
            <person name="Gomila M."/>
            <person name="Bowien B."/>
            <person name="Falsen E."/>
            <person name="Moore E.R."/>
            <person name="Lalucat J."/>
        </authorList>
    </citation>
    <scope>NUCLEOTIDE SEQUENCE [LARGE SCALE GENOMIC DNA]</scope>
    <source>
        <strain evidence="2 3">CCUG 48205</strain>
    </source>
</reference>
<proteinExistence type="predicted"/>
<gene>
    <name evidence="2" type="ORF">CDN99_12065</name>
</gene>
<dbReference type="EMBL" id="NIOF01000004">
    <property type="protein sequence ID" value="OWQ90889.1"/>
    <property type="molecule type" value="Genomic_DNA"/>
</dbReference>
<organism evidence="2 3">
    <name type="scientific">Roseateles aquatilis</name>
    <dbReference type="NCBI Taxonomy" id="431061"/>
    <lineage>
        <taxon>Bacteria</taxon>
        <taxon>Pseudomonadati</taxon>
        <taxon>Pseudomonadota</taxon>
        <taxon>Betaproteobacteria</taxon>
        <taxon>Burkholderiales</taxon>
        <taxon>Sphaerotilaceae</taxon>
        <taxon>Roseateles</taxon>
    </lineage>
</organism>
<keyword evidence="3" id="KW-1185">Reference proteome</keyword>
<name>A0A246JE69_9BURK</name>
<accession>A0A246JE69</accession>
<dbReference type="AlphaFoldDB" id="A0A246JE69"/>
<comment type="caution">
    <text evidence="2">The sequence shown here is derived from an EMBL/GenBank/DDBJ whole genome shotgun (WGS) entry which is preliminary data.</text>
</comment>